<protein>
    <submittedName>
        <fullName evidence="1">Uncharacterized protein</fullName>
    </submittedName>
</protein>
<evidence type="ECO:0000313" key="1">
    <source>
        <dbReference type="EMBL" id="ERN14803.1"/>
    </source>
</evidence>
<reference evidence="2" key="1">
    <citation type="journal article" date="2013" name="Science">
        <title>The Amborella genome and the evolution of flowering plants.</title>
        <authorList>
            <consortium name="Amborella Genome Project"/>
        </authorList>
    </citation>
    <scope>NUCLEOTIDE SEQUENCE [LARGE SCALE GENOMIC DNA]</scope>
</reference>
<dbReference type="HOGENOM" id="CLU_1962527_0_0_1"/>
<dbReference type="Proteomes" id="UP000017836">
    <property type="component" value="Unassembled WGS sequence"/>
</dbReference>
<name>U5D360_AMBTC</name>
<dbReference type="EMBL" id="KI392518">
    <property type="protein sequence ID" value="ERN14803.1"/>
    <property type="molecule type" value="Genomic_DNA"/>
</dbReference>
<organism evidence="1 2">
    <name type="scientific">Amborella trichopoda</name>
    <dbReference type="NCBI Taxonomy" id="13333"/>
    <lineage>
        <taxon>Eukaryota</taxon>
        <taxon>Viridiplantae</taxon>
        <taxon>Streptophyta</taxon>
        <taxon>Embryophyta</taxon>
        <taxon>Tracheophyta</taxon>
        <taxon>Spermatophyta</taxon>
        <taxon>Magnoliopsida</taxon>
        <taxon>Amborellales</taxon>
        <taxon>Amborellaceae</taxon>
        <taxon>Amborella</taxon>
    </lineage>
</organism>
<proteinExistence type="predicted"/>
<dbReference type="AlphaFoldDB" id="U5D360"/>
<evidence type="ECO:0000313" key="2">
    <source>
        <dbReference type="Proteomes" id="UP000017836"/>
    </source>
</evidence>
<sequence>MGLTLRASPWMGSHWAILVLGSSVNCQALHSVNVVKCLNFMHQMLVVFFVTTIFEDRHEIEWKICLGFCVKVNVKLLLFPHVIIGKWHEFKNSDQHRIYMHFLEAWRKGEIKHKPAISHGIAEKSVTK</sequence>
<keyword evidence="2" id="KW-1185">Reference proteome</keyword>
<dbReference type="Gramene" id="ERN14803">
    <property type="protein sequence ID" value="ERN14803"/>
    <property type="gene ID" value="AMTR_s00032p00079020"/>
</dbReference>
<gene>
    <name evidence="1" type="ORF">AMTR_s00032p00079020</name>
</gene>
<accession>U5D360</accession>